<organism evidence="9 10">
    <name type="scientific">Leucobacter massiliensis</name>
    <dbReference type="NCBI Taxonomy" id="1686285"/>
    <lineage>
        <taxon>Bacteria</taxon>
        <taxon>Bacillati</taxon>
        <taxon>Actinomycetota</taxon>
        <taxon>Actinomycetes</taxon>
        <taxon>Micrococcales</taxon>
        <taxon>Microbacteriaceae</taxon>
        <taxon>Leucobacter</taxon>
    </lineage>
</organism>
<reference evidence="9 10" key="1">
    <citation type="journal article" date="2017" name="New Microbes New Infect">
        <title>Genome sequence of 'Leucobacter massiliensis' sp. nov. isolated from human pharynx after travel to the 2014 Hajj.</title>
        <authorList>
            <person name="Leangapichart T."/>
            <person name="Gautret P."/>
            <person name="Nguyen T.T."/>
            <person name="Armstrong N."/>
            <person name="Rolain J.M."/>
        </authorList>
    </citation>
    <scope>NUCLEOTIDE SEQUENCE [LARGE SCALE GENOMIC DNA]</scope>
    <source>
        <strain evidence="9 10">122RC15</strain>
    </source>
</reference>
<dbReference type="InterPro" id="IPR050809">
    <property type="entry name" value="UgpAE/MalFG_permease"/>
</dbReference>
<dbReference type="EMBL" id="MWZD01000017">
    <property type="protein sequence ID" value="PRI10812.1"/>
    <property type="molecule type" value="Genomic_DNA"/>
</dbReference>
<dbReference type="OrthoDB" id="3515028at2"/>
<dbReference type="RefSeq" id="WP_105805277.1">
    <property type="nucleotide sequence ID" value="NZ_MWZD01000017.1"/>
</dbReference>
<evidence type="ECO:0000256" key="7">
    <source>
        <dbReference type="RuleBase" id="RU363032"/>
    </source>
</evidence>
<evidence type="ECO:0000313" key="10">
    <source>
        <dbReference type="Proteomes" id="UP000238650"/>
    </source>
</evidence>
<evidence type="ECO:0000259" key="8">
    <source>
        <dbReference type="PROSITE" id="PS50928"/>
    </source>
</evidence>
<comment type="subcellular location">
    <subcellularLocation>
        <location evidence="1 7">Cell membrane</location>
        <topology evidence="1 7">Multi-pass membrane protein</topology>
    </subcellularLocation>
</comment>
<comment type="caution">
    <text evidence="9">The sequence shown here is derived from an EMBL/GenBank/DDBJ whole genome shotgun (WGS) entry which is preliminary data.</text>
</comment>
<dbReference type="SUPFAM" id="SSF161098">
    <property type="entry name" value="MetI-like"/>
    <property type="match status" value="1"/>
</dbReference>
<proteinExistence type="inferred from homology"/>
<dbReference type="Proteomes" id="UP000238650">
    <property type="component" value="Unassembled WGS sequence"/>
</dbReference>
<feature type="transmembrane region" description="Helical" evidence="7">
    <location>
        <begin position="88"/>
        <end position="108"/>
    </location>
</feature>
<dbReference type="SUPFAM" id="SSF117074">
    <property type="entry name" value="Hypothetical protein PA1324"/>
    <property type="match status" value="1"/>
</dbReference>
<feature type="transmembrane region" description="Helical" evidence="7">
    <location>
        <begin position="359"/>
        <end position="381"/>
    </location>
</feature>
<dbReference type="AlphaFoldDB" id="A0A2S9QMJ2"/>
<keyword evidence="3" id="KW-1003">Cell membrane</keyword>
<keyword evidence="2 7" id="KW-0813">Transport</keyword>
<evidence type="ECO:0000256" key="1">
    <source>
        <dbReference type="ARBA" id="ARBA00004651"/>
    </source>
</evidence>
<keyword evidence="10" id="KW-1185">Reference proteome</keyword>
<evidence type="ECO:0000256" key="6">
    <source>
        <dbReference type="ARBA" id="ARBA00023136"/>
    </source>
</evidence>
<dbReference type="Gene3D" id="1.10.3720.10">
    <property type="entry name" value="MetI-like"/>
    <property type="match status" value="2"/>
</dbReference>
<dbReference type="PROSITE" id="PS50928">
    <property type="entry name" value="ABC_TM1"/>
    <property type="match status" value="1"/>
</dbReference>
<feature type="transmembrane region" description="Helical" evidence="7">
    <location>
        <begin position="422"/>
        <end position="442"/>
    </location>
</feature>
<dbReference type="GO" id="GO:0005886">
    <property type="term" value="C:plasma membrane"/>
    <property type="evidence" value="ECO:0007669"/>
    <property type="project" value="UniProtKB-SubCell"/>
</dbReference>
<feature type="domain" description="ABC transmembrane type-1" evidence="8">
    <location>
        <begin position="84"/>
        <end position="441"/>
    </location>
</feature>
<keyword evidence="5 7" id="KW-1133">Transmembrane helix</keyword>
<evidence type="ECO:0000256" key="4">
    <source>
        <dbReference type="ARBA" id="ARBA00022692"/>
    </source>
</evidence>
<keyword evidence="4 7" id="KW-0812">Transmembrane</keyword>
<name>A0A2S9QMJ2_9MICO</name>
<feature type="transmembrane region" description="Helical" evidence="7">
    <location>
        <begin position="27"/>
        <end position="50"/>
    </location>
</feature>
<dbReference type="PANTHER" id="PTHR43227:SF8">
    <property type="entry name" value="DIACETYLCHITOBIOSE UPTAKE SYSTEM PERMEASE PROTEIN DASB"/>
    <property type="match status" value="1"/>
</dbReference>
<evidence type="ECO:0000313" key="9">
    <source>
        <dbReference type="EMBL" id="PRI10812.1"/>
    </source>
</evidence>
<dbReference type="InterPro" id="IPR000515">
    <property type="entry name" value="MetI-like"/>
</dbReference>
<evidence type="ECO:0000256" key="2">
    <source>
        <dbReference type="ARBA" id="ARBA00022448"/>
    </source>
</evidence>
<evidence type="ECO:0000256" key="5">
    <source>
        <dbReference type="ARBA" id="ARBA00022989"/>
    </source>
</evidence>
<protein>
    <submittedName>
        <fullName evidence="9">ABC transporter permease</fullName>
    </submittedName>
</protein>
<sequence length="451" mass="47516">MSRTLTVPVHLSGRGQGARGRGGLRRWLLVAGFLGPAFLVLGALVVYPIVYSAVRSFFDRGGTSFVGWQNYVTMFTNDSTFTAIRNNLMWVIVAPVTVTIIGLIFAVLVEKLGWKTVFRLIVFMPMAISMLAAGVIFRGMFQESPQLGVVNAAIVGVQSIFGEQSSYPGAKPREGTGIVEDSGIIASGEAVPAGSTQDFPLTGIRQSALPEDAADARPAADPSPTEISGTVFLDVVRGGGGVNGELGAGKKGLEGVRVDAVDADGSIRGYATTGAGGTFTIEGLQAGESYRVALPAANFDAGAQGVSWLSASFINVVVILAYVWIWAGFAMVMIASGLSAMDRSLQEAARTDGASEWQVFTRITAPLLAPVLVVVFVTLVINVLKIFDLVYVIPPGASKPAANVIAVEMWTVSFGGGNNQGLGSALAILLLILVLPSMIVNVRRFREERSR</sequence>
<dbReference type="PANTHER" id="PTHR43227">
    <property type="entry name" value="BLL4140 PROTEIN"/>
    <property type="match status" value="1"/>
</dbReference>
<dbReference type="CDD" id="cd06261">
    <property type="entry name" value="TM_PBP2"/>
    <property type="match status" value="1"/>
</dbReference>
<dbReference type="InterPro" id="IPR035906">
    <property type="entry name" value="MetI-like_sf"/>
</dbReference>
<dbReference type="Pfam" id="PF00528">
    <property type="entry name" value="BPD_transp_1"/>
    <property type="match status" value="1"/>
</dbReference>
<feature type="transmembrane region" description="Helical" evidence="7">
    <location>
        <begin position="313"/>
        <end position="338"/>
    </location>
</feature>
<accession>A0A2S9QMJ2</accession>
<comment type="similarity">
    <text evidence="7">Belongs to the binding-protein-dependent transport system permease family.</text>
</comment>
<evidence type="ECO:0000256" key="3">
    <source>
        <dbReference type="ARBA" id="ARBA00022475"/>
    </source>
</evidence>
<gene>
    <name evidence="9" type="ORF">B4915_07910</name>
</gene>
<keyword evidence="6 7" id="KW-0472">Membrane</keyword>
<feature type="transmembrane region" description="Helical" evidence="7">
    <location>
        <begin position="120"/>
        <end position="141"/>
    </location>
</feature>
<dbReference type="GO" id="GO:0055085">
    <property type="term" value="P:transmembrane transport"/>
    <property type="evidence" value="ECO:0007669"/>
    <property type="project" value="InterPro"/>
</dbReference>